<proteinExistence type="predicted"/>
<feature type="compositionally biased region" description="Polar residues" evidence="1">
    <location>
        <begin position="1"/>
        <end position="18"/>
    </location>
</feature>
<gene>
    <name evidence="3" type="ORF">GYMLUDRAFT_253574</name>
</gene>
<dbReference type="Pfam" id="PF20149">
    <property type="entry name" value="DUF6532"/>
    <property type="match status" value="1"/>
</dbReference>
<dbReference type="InterPro" id="IPR045341">
    <property type="entry name" value="DUF6532"/>
</dbReference>
<sequence length="524" mass="57261">MSSKKNQQAFPASFSFNNVFKRAPPDSTSHAAAKRSKTNSQEVLNPFTANANGGQRKSTRAPDSSKTKVRSVQLSGKKDIDVSSYMSTLLKAAPGAENLDPKAEGHGRGLESARSSYSCLDNGSFTDPIVDAHRLNSAEQEFLDDVNSEGAVDKAKANLSEEAGGQEEEEGSNGAGDAGQDGQDEDRKDDNMTVEDVTPHAGPKKVKSNLSNKVLLSEFADPKLALFAKRCARAATCIINMCPEDPSFCMPVFLEEMDRLRAEGRAEQLLESLAKIDKDPDTRDPIVAKMCYGTSAVRHDVGREARIRTGQFFDIPGSLSQSETISVVNWLLKDRRYHNGEVDVVKRTSNNRPFRSPLLGLLLRGYLVQGKPKQDRLLLSKLQRDERIPLPFIAMCTVLIGHSLQEFSSGYKVENEFSASNLASHYRAVVSTLNTLQQNAPAYVDLLQSDLYEQMMTAGPEVVPPQSYDYDALNAFALQRNDNEVDEQGDAEQASIDSQPVPDMDKEEEVNVGDQSDAGGGAAD</sequence>
<accession>A0A0D0B6S7</accession>
<keyword evidence="4" id="KW-1185">Reference proteome</keyword>
<feature type="region of interest" description="Disordered" evidence="1">
    <location>
        <begin position="92"/>
        <end position="117"/>
    </location>
</feature>
<dbReference type="HOGENOM" id="CLU_526804_0_0_1"/>
<evidence type="ECO:0000259" key="2">
    <source>
        <dbReference type="Pfam" id="PF20149"/>
    </source>
</evidence>
<protein>
    <recommendedName>
        <fullName evidence="2">DUF6532 domain-containing protein</fullName>
    </recommendedName>
</protein>
<evidence type="ECO:0000256" key="1">
    <source>
        <dbReference type="SAM" id="MobiDB-lite"/>
    </source>
</evidence>
<reference evidence="3 4" key="1">
    <citation type="submission" date="2014-04" db="EMBL/GenBank/DDBJ databases">
        <title>Evolutionary Origins and Diversification of the Mycorrhizal Mutualists.</title>
        <authorList>
            <consortium name="DOE Joint Genome Institute"/>
            <consortium name="Mycorrhizal Genomics Consortium"/>
            <person name="Kohler A."/>
            <person name="Kuo A."/>
            <person name="Nagy L.G."/>
            <person name="Floudas D."/>
            <person name="Copeland A."/>
            <person name="Barry K.W."/>
            <person name="Cichocki N."/>
            <person name="Veneault-Fourrey C."/>
            <person name="LaButti K."/>
            <person name="Lindquist E.A."/>
            <person name="Lipzen A."/>
            <person name="Lundell T."/>
            <person name="Morin E."/>
            <person name="Murat C."/>
            <person name="Riley R."/>
            <person name="Ohm R."/>
            <person name="Sun H."/>
            <person name="Tunlid A."/>
            <person name="Henrissat B."/>
            <person name="Grigoriev I.V."/>
            <person name="Hibbett D.S."/>
            <person name="Martin F."/>
        </authorList>
    </citation>
    <scope>NUCLEOTIDE SEQUENCE [LARGE SCALE GENOMIC DNA]</scope>
    <source>
        <strain evidence="3 4">FD-317 M1</strain>
    </source>
</reference>
<dbReference type="Proteomes" id="UP000053593">
    <property type="component" value="Unassembled WGS sequence"/>
</dbReference>
<feature type="compositionally biased region" description="Polar residues" evidence="1">
    <location>
        <begin position="38"/>
        <end position="74"/>
    </location>
</feature>
<name>A0A0D0B6S7_9AGAR</name>
<feature type="region of interest" description="Disordered" evidence="1">
    <location>
        <begin position="481"/>
        <end position="524"/>
    </location>
</feature>
<evidence type="ECO:0000313" key="4">
    <source>
        <dbReference type="Proteomes" id="UP000053593"/>
    </source>
</evidence>
<feature type="domain" description="DUF6532" evidence="2">
    <location>
        <begin position="230"/>
        <end position="435"/>
    </location>
</feature>
<dbReference type="AlphaFoldDB" id="A0A0D0B6S7"/>
<feature type="region of interest" description="Disordered" evidence="1">
    <location>
        <begin position="1"/>
        <end position="77"/>
    </location>
</feature>
<dbReference type="OrthoDB" id="3069387at2759"/>
<evidence type="ECO:0000313" key="3">
    <source>
        <dbReference type="EMBL" id="KIK49781.1"/>
    </source>
</evidence>
<feature type="region of interest" description="Disordered" evidence="1">
    <location>
        <begin position="158"/>
        <end position="206"/>
    </location>
</feature>
<dbReference type="EMBL" id="KN835010">
    <property type="protein sequence ID" value="KIK49781.1"/>
    <property type="molecule type" value="Genomic_DNA"/>
</dbReference>
<feature type="compositionally biased region" description="Basic and acidic residues" evidence="1">
    <location>
        <begin position="99"/>
        <end position="111"/>
    </location>
</feature>
<organism evidence="3 4">
    <name type="scientific">Collybiopsis luxurians FD-317 M1</name>
    <dbReference type="NCBI Taxonomy" id="944289"/>
    <lineage>
        <taxon>Eukaryota</taxon>
        <taxon>Fungi</taxon>
        <taxon>Dikarya</taxon>
        <taxon>Basidiomycota</taxon>
        <taxon>Agaricomycotina</taxon>
        <taxon>Agaricomycetes</taxon>
        <taxon>Agaricomycetidae</taxon>
        <taxon>Agaricales</taxon>
        <taxon>Marasmiineae</taxon>
        <taxon>Omphalotaceae</taxon>
        <taxon>Collybiopsis</taxon>
        <taxon>Collybiopsis luxurians</taxon>
    </lineage>
</organism>